<dbReference type="GeneID" id="67014655"/>
<dbReference type="PANTHER" id="PTHR41805:SF1">
    <property type="entry name" value="RRNA-PROCESSING PROTEIN FYV7"/>
    <property type="match status" value="1"/>
</dbReference>
<feature type="compositionally biased region" description="Basic residues" evidence="1">
    <location>
        <begin position="34"/>
        <end position="58"/>
    </location>
</feature>
<feature type="compositionally biased region" description="Basic and acidic residues" evidence="1">
    <location>
        <begin position="102"/>
        <end position="127"/>
    </location>
</feature>
<proteinExistence type="predicted"/>
<name>A0A8J2I144_9PLEO</name>
<reference evidence="2" key="1">
    <citation type="submission" date="2021-05" db="EMBL/GenBank/DDBJ databases">
        <authorList>
            <person name="Stam R."/>
        </authorList>
    </citation>
    <scope>NUCLEOTIDE SEQUENCE</scope>
    <source>
        <strain evidence="2">CS162</strain>
    </source>
</reference>
<dbReference type="EMBL" id="CAJRGZ010000016">
    <property type="protein sequence ID" value="CAG5153330.1"/>
    <property type="molecule type" value="Genomic_DNA"/>
</dbReference>
<evidence type="ECO:0008006" key="4">
    <source>
        <dbReference type="Google" id="ProtNLM"/>
    </source>
</evidence>
<evidence type="ECO:0000256" key="1">
    <source>
        <dbReference type="SAM" id="MobiDB-lite"/>
    </source>
</evidence>
<feature type="compositionally biased region" description="Basic and acidic residues" evidence="1">
    <location>
        <begin position="59"/>
        <end position="81"/>
    </location>
</feature>
<feature type="region of interest" description="Disordered" evidence="1">
    <location>
        <begin position="1"/>
        <end position="198"/>
    </location>
</feature>
<protein>
    <recommendedName>
        <fullName evidence="4">rRNA-processing protein FYV7</fullName>
    </recommendedName>
</protein>
<feature type="compositionally biased region" description="Basic and acidic residues" evidence="1">
    <location>
        <begin position="139"/>
        <end position="176"/>
    </location>
</feature>
<dbReference type="PANTHER" id="PTHR41805">
    <property type="entry name" value="EXPRESSED PROTEIN"/>
    <property type="match status" value="1"/>
</dbReference>
<dbReference type="OrthoDB" id="2135053at2759"/>
<dbReference type="AlphaFoldDB" id="A0A8J2I144"/>
<evidence type="ECO:0000313" key="2">
    <source>
        <dbReference type="EMBL" id="CAG5153330.1"/>
    </source>
</evidence>
<evidence type="ECO:0000313" key="3">
    <source>
        <dbReference type="Proteomes" id="UP000676310"/>
    </source>
</evidence>
<keyword evidence="3" id="KW-1185">Reference proteome</keyword>
<organism evidence="2 3">
    <name type="scientific">Alternaria atra</name>
    <dbReference type="NCBI Taxonomy" id="119953"/>
    <lineage>
        <taxon>Eukaryota</taxon>
        <taxon>Fungi</taxon>
        <taxon>Dikarya</taxon>
        <taxon>Ascomycota</taxon>
        <taxon>Pezizomycotina</taxon>
        <taxon>Dothideomycetes</taxon>
        <taxon>Pleosporomycetidae</taxon>
        <taxon>Pleosporales</taxon>
        <taxon>Pleosporineae</taxon>
        <taxon>Pleosporaceae</taxon>
        <taxon>Alternaria</taxon>
        <taxon>Alternaria sect. Ulocladioides</taxon>
    </lineage>
</organism>
<sequence>MGAKRPHEGDAKSFVKKQKSRFAIGPANLPDGTHRRKIEKIKKGLISKAKLKKQYAKLKAREENEETTPRKSVYDRESVHDNEDEDENENKESTEPVPEPTLEPHPDRVAMLEEKSPEPEPRQNFERRQRRPRPQPFLKETEVAQKKREEIEARQKAREEADKERAKKIAERERFRKTMAKARGPNGQRKLGRESTVLLAKAQRLMGKT</sequence>
<accession>A0A8J2I144</accession>
<dbReference type="Proteomes" id="UP000676310">
    <property type="component" value="Unassembled WGS sequence"/>
</dbReference>
<dbReference type="RefSeq" id="XP_043166673.1">
    <property type="nucleotide sequence ID" value="XM_043310738.1"/>
</dbReference>
<feature type="compositionally biased region" description="Basic and acidic residues" evidence="1">
    <location>
        <begin position="1"/>
        <end position="13"/>
    </location>
</feature>
<gene>
    <name evidence="2" type="ORF">ALTATR162_LOCUS3132</name>
</gene>
<comment type="caution">
    <text evidence="2">The sequence shown here is derived from an EMBL/GenBank/DDBJ whole genome shotgun (WGS) entry which is preliminary data.</text>
</comment>